<evidence type="ECO:0000256" key="1">
    <source>
        <dbReference type="SAM" id="SignalP"/>
    </source>
</evidence>
<keyword evidence="1" id="KW-0732">Signal</keyword>
<evidence type="ECO:0008006" key="4">
    <source>
        <dbReference type="Google" id="ProtNLM"/>
    </source>
</evidence>
<keyword evidence="3" id="KW-1185">Reference proteome</keyword>
<name>A0A143PPH4_LUTPR</name>
<protein>
    <recommendedName>
        <fullName evidence="4">NIPSNAP domain-containing protein</fullName>
    </recommendedName>
</protein>
<feature type="signal peptide" evidence="1">
    <location>
        <begin position="1"/>
        <end position="24"/>
    </location>
</feature>
<sequence length="288" mass="31483" precursor="true">MKSVVRTCVCAGLFASLPVVPAEAQETAAPGTPSPLLVIYREEVKPGRGAAHAANESAWAQGFAKAGVPQHWLAMTSMAGPTEAWFFSGYASYADFQKAEDAVEGSPSMQAIADRFSSQEADILERTTSIVAGYRPALSYQANVSLPAMRFMQVDVVRVKAGHDREFRAFWRAMVEAHTKAKMDEHWAVYESEAGTEDLTFYFMYPSATLAAGDASGPMHTADAFRAAVGESGREQSREVHREAVETSRSYIFRLRPSMSTLPKEWSAADPFWTVKAPEPTVATAQKK</sequence>
<dbReference type="Proteomes" id="UP000076079">
    <property type="component" value="Chromosome"/>
</dbReference>
<evidence type="ECO:0000313" key="2">
    <source>
        <dbReference type="EMBL" id="AMY09724.1"/>
    </source>
</evidence>
<feature type="chain" id="PRO_5007511776" description="NIPSNAP domain-containing protein" evidence="1">
    <location>
        <begin position="25"/>
        <end position="288"/>
    </location>
</feature>
<gene>
    <name evidence="2" type="ORF">LuPra_02948</name>
</gene>
<dbReference type="AlphaFoldDB" id="A0A143PPH4"/>
<dbReference type="EMBL" id="CP015136">
    <property type="protein sequence ID" value="AMY09724.1"/>
    <property type="molecule type" value="Genomic_DNA"/>
</dbReference>
<organism evidence="2 3">
    <name type="scientific">Luteitalea pratensis</name>
    <dbReference type="NCBI Taxonomy" id="1855912"/>
    <lineage>
        <taxon>Bacteria</taxon>
        <taxon>Pseudomonadati</taxon>
        <taxon>Acidobacteriota</taxon>
        <taxon>Vicinamibacteria</taxon>
        <taxon>Vicinamibacterales</taxon>
        <taxon>Vicinamibacteraceae</taxon>
        <taxon>Luteitalea</taxon>
    </lineage>
</organism>
<proteinExistence type="predicted"/>
<dbReference type="KEGG" id="abac:LuPra_02948"/>
<evidence type="ECO:0000313" key="3">
    <source>
        <dbReference type="Proteomes" id="UP000076079"/>
    </source>
</evidence>
<reference evidence="3" key="2">
    <citation type="submission" date="2016-04" db="EMBL/GenBank/DDBJ databases">
        <title>First Complete Genome Sequence of a Subdivision 6 Acidobacterium.</title>
        <authorList>
            <person name="Huang S."/>
            <person name="Vieira S."/>
            <person name="Bunk B."/>
            <person name="Riedel T."/>
            <person name="Sproeer C."/>
            <person name="Overmann J."/>
        </authorList>
    </citation>
    <scope>NUCLEOTIDE SEQUENCE [LARGE SCALE GENOMIC DNA]</scope>
    <source>
        <strain evidence="3">DSM 100886 HEG_-6_39</strain>
    </source>
</reference>
<reference evidence="2 3" key="1">
    <citation type="journal article" date="2016" name="Genome Announc.">
        <title>First Complete Genome Sequence of a Subdivision 6 Acidobacterium Strain.</title>
        <authorList>
            <person name="Huang S."/>
            <person name="Vieira S."/>
            <person name="Bunk B."/>
            <person name="Riedel T."/>
            <person name="Sproer C."/>
            <person name="Overmann J."/>
        </authorList>
    </citation>
    <scope>NUCLEOTIDE SEQUENCE [LARGE SCALE GENOMIC DNA]</scope>
    <source>
        <strain evidence="3">DSM 100886 HEG_-6_39</strain>
    </source>
</reference>
<accession>A0A143PPH4</accession>